<dbReference type="InterPro" id="IPR028846">
    <property type="entry name" value="Recoverin"/>
</dbReference>
<evidence type="ECO:0000313" key="5">
    <source>
        <dbReference type="EMBL" id="CAH1175641.1"/>
    </source>
</evidence>
<dbReference type="OrthoDB" id="191686at2759"/>
<dbReference type="InterPro" id="IPR011992">
    <property type="entry name" value="EF-hand-dom_pair"/>
</dbReference>
<organism evidence="5 6">
    <name type="scientific">Phaedon cochleariae</name>
    <name type="common">Mustard beetle</name>
    <dbReference type="NCBI Taxonomy" id="80249"/>
    <lineage>
        <taxon>Eukaryota</taxon>
        <taxon>Metazoa</taxon>
        <taxon>Ecdysozoa</taxon>
        <taxon>Arthropoda</taxon>
        <taxon>Hexapoda</taxon>
        <taxon>Insecta</taxon>
        <taxon>Pterygota</taxon>
        <taxon>Neoptera</taxon>
        <taxon>Endopterygota</taxon>
        <taxon>Coleoptera</taxon>
        <taxon>Polyphaga</taxon>
        <taxon>Cucujiformia</taxon>
        <taxon>Chrysomeloidea</taxon>
        <taxon>Chrysomelidae</taxon>
        <taxon>Chrysomelinae</taxon>
        <taxon>Chrysomelini</taxon>
        <taxon>Phaedon</taxon>
    </lineage>
</organism>
<dbReference type="InterPro" id="IPR002048">
    <property type="entry name" value="EF_hand_dom"/>
</dbReference>
<keyword evidence="2" id="KW-0677">Repeat</keyword>
<name>A0A9P0GVX0_PHACE</name>
<dbReference type="SUPFAM" id="SSF47473">
    <property type="entry name" value="EF-hand"/>
    <property type="match status" value="1"/>
</dbReference>
<gene>
    <name evidence="5" type="ORF">PHAECO_LOCUS10680</name>
</gene>
<accession>A0A9P0GVX0</accession>
<evidence type="ECO:0000256" key="2">
    <source>
        <dbReference type="ARBA" id="ARBA00022737"/>
    </source>
</evidence>
<proteinExistence type="predicted"/>
<evidence type="ECO:0000313" key="6">
    <source>
        <dbReference type="Proteomes" id="UP001153737"/>
    </source>
</evidence>
<feature type="domain" description="EF-hand" evidence="4">
    <location>
        <begin position="169"/>
        <end position="204"/>
    </location>
</feature>
<evidence type="ECO:0000259" key="4">
    <source>
        <dbReference type="PROSITE" id="PS50222"/>
    </source>
</evidence>
<reference evidence="5" key="2">
    <citation type="submission" date="2022-10" db="EMBL/GenBank/DDBJ databases">
        <authorList>
            <consortium name="ENA_rothamsted_submissions"/>
            <consortium name="culmorum"/>
            <person name="King R."/>
        </authorList>
    </citation>
    <scope>NUCLEOTIDE SEQUENCE</scope>
</reference>
<keyword evidence="3" id="KW-0106">Calcium</keyword>
<dbReference type="InterPro" id="IPR018247">
    <property type="entry name" value="EF_Hand_1_Ca_BS"/>
</dbReference>
<dbReference type="PROSITE" id="PS50222">
    <property type="entry name" value="EF_HAND_2"/>
    <property type="match status" value="1"/>
</dbReference>
<dbReference type="PANTHER" id="PTHR23055:SF190">
    <property type="entry name" value="AT17667P-RELATED"/>
    <property type="match status" value="1"/>
</dbReference>
<sequence>MATKAKNAPNKAFGMSLDMLMDSMEETRFKKKHQNLVERLSRKYHFSYIEIECLLIVYYKLQKDNVVPQPGVSKSQLRDVFHFAFDMTDDALMDRIFWSLIKGTSSFVSMETWITILSLFLRGSLDEKINYCFSVYDFMGEGILGREAIFHLLKNSLVGVGGDEDTEESVKDMIEIITKKMDFDRDGKISFSDYKQAVLKTPGLLECFGQCLPNRYTVNAFLTSMTHYVKKEV</sequence>
<evidence type="ECO:0000256" key="1">
    <source>
        <dbReference type="ARBA" id="ARBA00022723"/>
    </source>
</evidence>
<evidence type="ECO:0000256" key="3">
    <source>
        <dbReference type="ARBA" id="ARBA00022837"/>
    </source>
</evidence>
<dbReference type="PROSITE" id="PS00018">
    <property type="entry name" value="EF_HAND_1"/>
    <property type="match status" value="1"/>
</dbReference>
<dbReference type="AlphaFoldDB" id="A0A9P0GVX0"/>
<reference evidence="5" key="1">
    <citation type="submission" date="2022-01" db="EMBL/GenBank/DDBJ databases">
        <authorList>
            <person name="King R."/>
        </authorList>
    </citation>
    <scope>NUCLEOTIDE SEQUENCE</scope>
</reference>
<keyword evidence="6" id="KW-1185">Reference proteome</keyword>
<keyword evidence="1" id="KW-0479">Metal-binding</keyword>
<dbReference type="GO" id="GO:0005509">
    <property type="term" value="F:calcium ion binding"/>
    <property type="evidence" value="ECO:0007669"/>
    <property type="project" value="InterPro"/>
</dbReference>
<dbReference type="EMBL" id="OU896713">
    <property type="protein sequence ID" value="CAH1175641.1"/>
    <property type="molecule type" value="Genomic_DNA"/>
</dbReference>
<dbReference type="PANTHER" id="PTHR23055">
    <property type="entry name" value="CALCIUM BINDING PROTEINS"/>
    <property type="match status" value="1"/>
</dbReference>
<dbReference type="Pfam" id="PF13499">
    <property type="entry name" value="EF-hand_7"/>
    <property type="match status" value="1"/>
</dbReference>
<protein>
    <recommendedName>
        <fullName evidence="4">EF-hand domain-containing protein</fullName>
    </recommendedName>
</protein>
<dbReference type="Gene3D" id="1.10.238.10">
    <property type="entry name" value="EF-hand"/>
    <property type="match status" value="1"/>
</dbReference>
<dbReference type="Proteomes" id="UP001153737">
    <property type="component" value="Chromosome 7"/>
</dbReference>